<keyword evidence="1" id="KW-0812">Transmembrane</keyword>
<dbReference type="RefSeq" id="WP_057456640.1">
    <property type="nucleotide sequence ID" value="NZ_JAFFRY010000112.1"/>
</dbReference>
<name>A0A3M3MCR8_PSESX</name>
<dbReference type="EMBL" id="JAFFRZ010000001">
    <property type="protein sequence ID" value="MDH4623327.1"/>
    <property type="molecule type" value="Genomic_DNA"/>
</dbReference>
<reference evidence="2" key="1">
    <citation type="submission" date="2021-02" db="EMBL/GenBank/DDBJ databases">
        <title>Genome analysis of blister spot of apple pathogen from New York area.</title>
        <authorList>
            <person name="Kandel P."/>
            <person name="Hockett K.L."/>
            <person name="Santander R."/>
            <person name="Acimovic S."/>
        </authorList>
    </citation>
    <scope>NUCLEOTIDE SEQUENCE</scope>
    <source>
        <strain evidence="2">PSP1</strain>
    </source>
</reference>
<protein>
    <submittedName>
        <fullName evidence="2">Uncharacterized protein</fullName>
    </submittedName>
</protein>
<keyword evidence="1" id="KW-1133">Transmembrane helix</keyword>
<accession>A0A3M3MCR8</accession>
<evidence type="ECO:0000256" key="1">
    <source>
        <dbReference type="SAM" id="Phobius"/>
    </source>
</evidence>
<feature type="transmembrane region" description="Helical" evidence="1">
    <location>
        <begin position="6"/>
        <end position="26"/>
    </location>
</feature>
<comment type="caution">
    <text evidence="2">The sequence shown here is derived from an EMBL/GenBank/DDBJ whole genome shotgun (WGS) entry which is preliminary data.</text>
</comment>
<proteinExistence type="predicted"/>
<evidence type="ECO:0000313" key="3">
    <source>
        <dbReference type="Proteomes" id="UP001162155"/>
    </source>
</evidence>
<dbReference type="Proteomes" id="UP001162155">
    <property type="component" value="Unassembled WGS sequence"/>
</dbReference>
<keyword evidence="1" id="KW-0472">Membrane</keyword>
<organism evidence="2 3">
    <name type="scientific">Pseudomonas syringae pv. papulans</name>
    <dbReference type="NCBI Taxonomy" id="83963"/>
    <lineage>
        <taxon>Bacteria</taxon>
        <taxon>Pseudomonadati</taxon>
        <taxon>Pseudomonadota</taxon>
        <taxon>Gammaproteobacteria</taxon>
        <taxon>Pseudomonadales</taxon>
        <taxon>Pseudomonadaceae</taxon>
        <taxon>Pseudomonas</taxon>
        <taxon>Pseudomonas syringae</taxon>
    </lineage>
</organism>
<dbReference type="AlphaFoldDB" id="A0A3M3MCR8"/>
<evidence type="ECO:0000313" key="2">
    <source>
        <dbReference type="EMBL" id="MDH4623327.1"/>
    </source>
</evidence>
<gene>
    <name evidence="2" type="ORF">JW322_16550</name>
</gene>
<sequence>MGKVIAKYSLMALGVLFFLILIYASFKAYLSWSQGYSWQEMDWRQQGNTSIIDFFDASEIGKREVILGGNVCVEYYSYKDGLPIKTTCQK</sequence>